<feature type="transmembrane region" description="Helical" evidence="1">
    <location>
        <begin position="189"/>
        <end position="211"/>
    </location>
</feature>
<keyword evidence="1" id="KW-0812">Transmembrane</keyword>
<feature type="transmembrane region" description="Helical" evidence="1">
    <location>
        <begin position="63"/>
        <end position="81"/>
    </location>
</feature>
<feature type="transmembrane region" description="Helical" evidence="1">
    <location>
        <begin position="481"/>
        <end position="500"/>
    </location>
</feature>
<keyword evidence="1" id="KW-1133">Transmembrane helix</keyword>
<evidence type="ECO:0008006" key="4">
    <source>
        <dbReference type="Google" id="ProtNLM"/>
    </source>
</evidence>
<dbReference type="Proteomes" id="UP001055159">
    <property type="component" value="Chromosome"/>
</dbReference>
<proteinExistence type="predicted"/>
<dbReference type="EMBL" id="CP092427">
    <property type="protein sequence ID" value="ULP36557.1"/>
    <property type="molecule type" value="Genomic_DNA"/>
</dbReference>
<feature type="transmembrane region" description="Helical" evidence="1">
    <location>
        <begin position="445"/>
        <end position="469"/>
    </location>
</feature>
<feature type="transmembrane region" description="Helical" evidence="1">
    <location>
        <begin position="255"/>
        <end position="273"/>
    </location>
</feature>
<dbReference type="RefSeq" id="WP_043413491.1">
    <property type="nucleotide sequence ID" value="NZ_CP092427.2"/>
</dbReference>
<feature type="transmembrane region" description="Helical" evidence="1">
    <location>
        <begin position="38"/>
        <end position="56"/>
    </location>
</feature>
<protein>
    <recommendedName>
        <fullName evidence="4">Transmembrane protein alanine and leucine rich</fullName>
    </recommendedName>
</protein>
<name>A0ABY3UHN1_9MYCO</name>
<evidence type="ECO:0000256" key="1">
    <source>
        <dbReference type="SAM" id="Phobius"/>
    </source>
</evidence>
<gene>
    <name evidence="2" type="ORF">MJO55_25820</name>
</gene>
<feature type="transmembrane region" description="Helical" evidence="1">
    <location>
        <begin position="280"/>
        <end position="309"/>
    </location>
</feature>
<keyword evidence="3" id="KW-1185">Reference proteome</keyword>
<dbReference type="Pfam" id="PF20176">
    <property type="entry name" value="DUF6541"/>
    <property type="match status" value="1"/>
</dbReference>
<accession>A0ABY3UHN1</accession>
<evidence type="ECO:0000313" key="2">
    <source>
        <dbReference type="EMBL" id="ULP36557.1"/>
    </source>
</evidence>
<sequence>MSFGFGVLLALLLLVGPGAIIARCGGLHWTAAVAVGPALTYGAVAMAIVPFGALGVPWNAASALLAVVVVAVAVTCLRMLLRRFGAPEPGDVPVPPRGAGLLVAGGVLLGAALIFLAAARGLANWQSIPSTWDAVWHANTIRFILDTGQASPTHMGELRNIETHEALYYPSTFHAVAAVFAQLSGAAPATAYTVSSVAVSSWLFPVSAAVLTWQLLRSRTGPWPTAGAAATAAALSASFTAVPYVEFDTASMPNLAAYGIAVPVFVLTTTTLAHRDRIPMAVLAVVGVFSVHITGGVVTVLLVAAWWLVEALRQPVRGRLADTGTLLLVGAPAVALLLPQFLGVLQQAEIIEGHSFVTHQGRKRALFDAVVQHTRHLNDFPIQWVLVALAAVGGLMLIARRVWWPVPVWLLLVVAIVHSSAPFGGPVGAVIGKFSDLFYSDPRRLSAVVTMLLSALAGIAAFTVVAAAVARLRRLDPHRRYAATGAVLAVACVVSAVSFMPRHEFLFGEKYDSVIIDSKDLEAFAHLAALPGARDTLIANANTDGTAWMYAVAGLHPLWTHYDYPVQQGPGYHRFIIWAYADDADTDPRVAEAVAALDIRYLLVSTPVVRGFVMPDGLASLDKSRSWEKIYDNGEARIYQWRGARPE</sequence>
<dbReference type="InterPro" id="IPR046671">
    <property type="entry name" value="DUF6541"/>
</dbReference>
<feature type="transmembrane region" description="Helical" evidence="1">
    <location>
        <begin position="406"/>
        <end position="425"/>
    </location>
</feature>
<feature type="transmembrane region" description="Helical" evidence="1">
    <location>
        <begin position="101"/>
        <end position="119"/>
    </location>
</feature>
<evidence type="ECO:0000313" key="3">
    <source>
        <dbReference type="Proteomes" id="UP001055159"/>
    </source>
</evidence>
<keyword evidence="1" id="KW-0472">Membrane</keyword>
<feature type="transmembrane region" description="Helical" evidence="1">
    <location>
        <begin position="223"/>
        <end position="243"/>
    </location>
</feature>
<reference evidence="2" key="1">
    <citation type="submission" date="2022-08" db="EMBL/GenBank/DDBJ databases">
        <title>Whole genome sequencing of non-tuberculosis mycobacteria type-strains.</title>
        <authorList>
            <person name="Igarashi Y."/>
            <person name="Osugi A."/>
            <person name="Mitarai S."/>
        </authorList>
    </citation>
    <scope>NUCLEOTIDE SEQUENCE</scope>
    <source>
        <strain evidence="2">JCM 16372</strain>
    </source>
</reference>
<organism evidence="2 3">
    <name type="scientific">Mycolicibacterium rufum</name>
    <dbReference type="NCBI Taxonomy" id="318424"/>
    <lineage>
        <taxon>Bacteria</taxon>
        <taxon>Bacillati</taxon>
        <taxon>Actinomycetota</taxon>
        <taxon>Actinomycetes</taxon>
        <taxon>Mycobacteriales</taxon>
        <taxon>Mycobacteriaceae</taxon>
        <taxon>Mycolicibacterium</taxon>
    </lineage>
</organism>
<feature type="transmembrane region" description="Helical" evidence="1">
    <location>
        <begin position="382"/>
        <end position="399"/>
    </location>
</feature>